<dbReference type="RefSeq" id="XP_043011413.1">
    <property type="nucleotide sequence ID" value="XM_043150326.1"/>
</dbReference>
<evidence type="ECO:0000256" key="5">
    <source>
        <dbReference type="ARBA" id="ARBA00023033"/>
    </source>
</evidence>
<dbReference type="OrthoDB" id="5428495at2759"/>
<proteinExistence type="inferred from homology"/>
<keyword evidence="3" id="KW-0274">FAD</keyword>
<feature type="chain" id="PRO_5040116624" description="FAD-binding domain-containing protein" evidence="6">
    <location>
        <begin position="23"/>
        <end position="458"/>
    </location>
</feature>
<organism evidence="8 9">
    <name type="scientific">Marasmius oreades</name>
    <name type="common">fairy-ring Marasmius</name>
    <dbReference type="NCBI Taxonomy" id="181124"/>
    <lineage>
        <taxon>Eukaryota</taxon>
        <taxon>Fungi</taxon>
        <taxon>Dikarya</taxon>
        <taxon>Basidiomycota</taxon>
        <taxon>Agaricomycotina</taxon>
        <taxon>Agaricomycetes</taxon>
        <taxon>Agaricomycetidae</taxon>
        <taxon>Agaricales</taxon>
        <taxon>Marasmiineae</taxon>
        <taxon>Marasmiaceae</taxon>
        <taxon>Marasmius</taxon>
    </lineage>
</organism>
<dbReference type="InterPro" id="IPR036188">
    <property type="entry name" value="FAD/NAD-bd_sf"/>
</dbReference>
<dbReference type="InterPro" id="IPR002938">
    <property type="entry name" value="FAD-bd"/>
</dbReference>
<protein>
    <recommendedName>
        <fullName evidence="7">FAD-binding domain-containing protein</fullName>
    </recommendedName>
</protein>
<dbReference type="Pfam" id="PF01494">
    <property type="entry name" value="FAD_binding_3"/>
    <property type="match status" value="1"/>
</dbReference>
<dbReference type="PANTHER" id="PTHR13789">
    <property type="entry name" value="MONOOXYGENASE"/>
    <property type="match status" value="1"/>
</dbReference>
<feature type="signal peptide" evidence="6">
    <location>
        <begin position="1"/>
        <end position="22"/>
    </location>
</feature>
<keyword evidence="6" id="KW-0732">Signal</keyword>
<dbReference type="PROSITE" id="PS51257">
    <property type="entry name" value="PROKAR_LIPOPROTEIN"/>
    <property type="match status" value="1"/>
</dbReference>
<evidence type="ECO:0000259" key="7">
    <source>
        <dbReference type="Pfam" id="PF01494"/>
    </source>
</evidence>
<keyword evidence="9" id="KW-1185">Reference proteome</keyword>
<evidence type="ECO:0000256" key="2">
    <source>
        <dbReference type="ARBA" id="ARBA00022630"/>
    </source>
</evidence>
<gene>
    <name evidence="8" type="ORF">E1B28_005745</name>
</gene>
<keyword evidence="2" id="KW-0285">Flavoprotein</keyword>
<dbReference type="AlphaFoldDB" id="A0A9P7S4B0"/>
<dbReference type="KEGG" id="more:E1B28_005745"/>
<evidence type="ECO:0000256" key="1">
    <source>
        <dbReference type="ARBA" id="ARBA00007992"/>
    </source>
</evidence>
<keyword evidence="5" id="KW-0503">Monooxygenase</keyword>
<dbReference type="Gene3D" id="3.50.50.60">
    <property type="entry name" value="FAD/NAD(P)-binding domain"/>
    <property type="match status" value="1"/>
</dbReference>
<dbReference type="Proteomes" id="UP001049176">
    <property type="component" value="Chromosome 3"/>
</dbReference>
<evidence type="ECO:0000256" key="4">
    <source>
        <dbReference type="ARBA" id="ARBA00023002"/>
    </source>
</evidence>
<evidence type="ECO:0000256" key="3">
    <source>
        <dbReference type="ARBA" id="ARBA00022827"/>
    </source>
</evidence>
<evidence type="ECO:0000313" key="9">
    <source>
        <dbReference type="Proteomes" id="UP001049176"/>
    </source>
</evidence>
<dbReference type="PANTHER" id="PTHR13789:SF147">
    <property type="entry name" value="PUTATIVE (AFU_ORTHOLOGUE AFUA_2G01950)-RELATED"/>
    <property type="match status" value="1"/>
</dbReference>
<reference evidence="8" key="1">
    <citation type="journal article" date="2021" name="Genome Biol. Evol.">
        <title>The assembled and annotated genome of the fairy-ring fungus Marasmius oreades.</title>
        <authorList>
            <person name="Hiltunen M."/>
            <person name="Ament-Velasquez S.L."/>
            <person name="Johannesson H."/>
        </authorList>
    </citation>
    <scope>NUCLEOTIDE SEQUENCE</scope>
    <source>
        <strain evidence="8">03SP1</strain>
    </source>
</reference>
<keyword evidence="4" id="KW-0560">Oxidoreductase</keyword>
<dbReference type="SUPFAM" id="SSF51905">
    <property type="entry name" value="FAD/NAD(P)-binding domain"/>
    <property type="match status" value="1"/>
</dbReference>
<dbReference type="GeneID" id="66074821"/>
<name>A0A9P7S4B0_9AGAR</name>
<sequence>MKSSISLRFVVIGASVAGLSCAYLLQQSGHEVLVLERSRRAENPDGGLKVPPNMARLLHLFPGTMEMLKEKATLCSGVYFLAGESSKLLGRMIFKEEIMSDLGSDFYIVAYSDFIAHLYNLCISSGVRIKHGFIAKNVVASSDSPPVVVSESGVQITADFVVGADGRKSITRQAIPSEEQESDDDLLEFHIPNGNKRATPKTELTPLLAANVTIPISLMKDDPQLAPLTRDDRFVVWTGNGSSVGTICCGGKFVLTYNTRPPGPNDRDLEWDDAAPASTFLERLKDYHPLVRKVARLAKSSHWTIQVPKDRSRFTNPQNNVVVIGDAAHTLPINATHSCSGAMEDAVTFGYLFSHLRSRNQVPLFLNGYNHIRGDRTKMSEELEFAGISLVSIPPGPQRDARDSALGMTLHLEGADDETLARVWGDYVRAFNYDAVDAVDEWYMNWAKPLHSAAHSAY</sequence>
<dbReference type="EMBL" id="CM032183">
    <property type="protein sequence ID" value="KAG7094943.1"/>
    <property type="molecule type" value="Genomic_DNA"/>
</dbReference>
<comment type="caution">
    <text evidence="8">The sequence shown here is derived from an EMBL/GenBank/DDBJ whole genome shotgun (WGS) entry which is preliminary data.</text>
</comment>
<accession>A0A9P7S4B0</accession>
<dbReference type="GO" id="GO:0004497">
    <property type="term" value="F:monooxygenase activity"/>
    <property type="evidence" value="ECO:0007669"/>
    <property type="project" value="UniProtKB-KW"/>
</dbReference>
<evidence type="ECO:0000256" key="6">
    <source>
        <dbReference type="SAM" id="SignalP"/>
    </source>
</evidence>
<comment type="similarity">
    <text evidence="1">Belongs to the paxM FAD-dependent monooxygenase family.</text>
</comment>
<dbReference type="PRINTS" id="PR00420">
    <property type="entry name" value="RNGMNOXGNASE"/>
</dbReference>
<dbReference type="GO" id="GO:0071949">
    <property type="term" value="F:FAD binding"/>
    <property type="evidence" value="ECO:0007669"/>
    <property type="project" value="InterPro"/>
</dbReference>
<evidence type="ECO:0000313" key="8">
    <source>
        <dbReference type="EMBL" id="KAG7094943.1"/>
    </source>
</evidence>
<dbReference type="InterPro" id="IPR050493">
    <property type="entry name" value="FAD-dep_Monooxygenase_BioMet"/>
</dbReference>
<feature type="domain" description="FAD-binding" evidence="7">
    <location>
        <begin position="10"/>
        <end position="375"/>
    </location>
</feature>